<dbReference type="InterPro" id="IPR051620">
    <property type="entry name" value="ORF904-like_C"/>
</dbReference>
<dbReference type="GO" id="GO:0005524">
    <property type="term" value="F:ATP binding"/>
    <property type="evidence" value="ECO:0007669"/>
    <property type="project" value="UniProtKB-KW"/>
</dbReference>
<dbReference type="PANTHER" id="PTHR35372:SF2">
    <property type="entry name" value="SF3 HELICASE DOMAIN-CONTAINING PROTEIN"/>
    <property type="match status" value="1"/>
</dbReference>
<organism evidence="5 6">
    <name type="scientific">Jeotgalibacillus campisalis</name>
    <dbReference type="NCBI Taxonomy" id="220754"/>
    <lineage>
        <taxon>Bacteria</taxon>
        <taxon>Bacillati</taxon>
        <taxon>Bacillota</taxon>
        <taxon>Bacilli</taxon>
        <taxon>Bacillales</taxon>
        <taxon>Caryophanaceae</taxon>
        <taxon>Jeotgalibacillus</taxon>
    </lineage>
</organism>
<dbReference type="PANTHER" id="PTHR35372">
    <property type="entry name" value="ATP BINDING PROTEIN-RELATED"/>
    <property type="match status" value="1"/>
</dbReference>
<dbReference type="InterPro" id="IPR006500">
    <property type="entry name" value="Helicase_put_C_phage/plasmid"/>
</dbReference>
<dbReference type="InterPro" id="IPR027417">
    <property type="entry name" value="P-loop_NTPase"/>
</dbReference>
<evidence type="ECO:0000259" key="4">
    <source>
        <dbReference type="PROSITE" id="PS51206"/>
    </source>
</evidence>
<comment type="caution">
    <text evidence="5">The sequence shown here is derived from an EMBL/GenBank/DDBJ whole genome shotgun (WGS) entry which is preliminary data.</text>
</comment>
<dbReference type="GO" id="GO:0016787">
    <property type="term" value="F:hydrolase activity"/>
    <property type="evidence" value="ECO:0007669"/>
    <property type="project" value="UniProtKB-KW"/>
</dbReference>
<dbReference type="Pfam" id="PF08706">
    <property type="entry name" value="D5_N"/>
    <property type="match status" value="1"/>
</dbReference>
<dbReference type="Pfam" id="PF19263">
    <property type="entry name" value="DUF5906"/>
    <property type="match status" value="1"/>
</dbReference>
<dbReference type="SMART" id="SM00885">
    <property type="entry name" value="D5_N"/>
    <property type="match status" value="1"/>
</dbReference>
<evidence type="ECO:0000256" key="2">
    <source>
        <dbReference type="ARBA" id="ARBA00022801"/>
    </source>
</evidence>
<dbReference type="InterPro" id="IPR014818">
    <property type="entry name" value="Phage/plasmid_primase_P4_C"/>
</dbReference>
<dbReference type="Gene3D" id="3.40.50.300">
    <property type="entry name" value="P-loop containing nucleotide triphosphate hydrolases"/>
    <property type="match status" value="1"/>
</dbReference>
<name>A0A0C2QXY2_9BACL</name>
<dbReference type="Proteomes" id="UP000031972">
    <property type="component" value="Unassembled WGS sequence"/>
</dbReference>
<feature type="domain" description="SF3 helicase" evidence="4">
    <location>
        <begin position="433"/>
        <end position="592"/>
    </location>
</feature>
<reference evidence="5 6" key="1">
    <citation type="submission" date="2015-01" db="EMBL/GenBank/DDBJ databases">
        <title>Jeotgalibacillus campisalis genome sequencing.</title>
        <authorList>
            <person name="Goh K.M."/>
            <person name="Chan K.-G."/>
            <person name="Yaakop A.S."/>
            <person name="Ee R."/>
            <person name="Gan H.M."/>
            <person name="Chan C.S."/>
        </authorList>
    </citation>
    <scope>NUCLEOTIDE SEQUENCE [LARGE SCALE GENOMIC DNA]</scope>
    <source>
        <strain evidence="5 6">SF-57</strain>
    </source>
</reference>
<dbReference type="EMBL" id="JXRR01000022">
    <property type="protein sequence ID" value="KIL42905.1"/>
    <property type="molecule type" value="Genomic_DNA"/>
</dbReference>
<dbReference type="OrthoDB" id="9763644at2"/>
<dbReference type="InterPro" id="IPR014015">
    <property type="entry name" value="Helicase_SF3_DNA-vir"/>
</dbReference>
<sequence length="735" mass="84523">MVSLVKDYTNTVHSVLPGAKIIPCRGYINNKEYSKAKAPLGAYKDKPSLTSVEIDRHLEKGGWIGAVIAQNHIVIDIDNSIAASYLNRLLKGERVKFHLIKTPNGMQFIFKAETPENQKIKMISKWFTSIGIVIDTRVGTTNSLIVFPTENTKNRFISKIEDELDELPDYLRPIWNTATTKQYEFPIPLINGSRNQSIFDLGSNSKRYGMAPDKLIDQSLHLVYKYFMDDKEDFSVQELRKTIASINEFNLVNSVRTTYENIEHHQKTYSLTDLGNAKRLIDQYGDKIKYSHKQESWLLWDGSRWAYDFQERVLLFAQTISNEIRKDAMNIDDEKKQKAMFKFANDTENLARLKAMVNTARFQSEIVVDMDQLDKDPYLFNLSNGTFNLRTGRLQEHKKTDLISKKSNVNFDPSTKCEVWDKFLNKIMGEDRSMIDYLKRIIGYSLTGDTSEQKFFFLYGGGRNGKSTFLEVINHIIGEYADTTPMNTFIQQKQEGISNDIAGLKGSRFVTAQETEKGRQFAESKIKQLTGGGKIKARFLHKEFFEYNPQFKIVIAGNHKPIVKETKEAIWNRIRLIPFAIRIEDHERDPHLKEKLISEASGILNWIIEGCADWLENGLQCPTSVTSATENYREDMDVVKKFLDDCITFNPLAKEAFKNIHATYNAWAQENGEYEMSSKALGGNLKERGFKAKTIVGQRHYEGLTVRNDVYQSLMNSQHNNRTLVKQKTNYQLST</sequence>
<keyword evidence="2" id="KW-0378">Hydrolase</keyword>
<evidence type="ECO:0000313" key="5">
    <source>
        <dbReference type="EMBL" id="KIL42905.1"/>
    </source>
</evidence>
<evidence type="ECO:0000313" key="6">
    <source>
        <dbReference type="Proteomes" id="UP000031972"/>
    </source>
</evidence>
<accession>A0A0C2QXY2</accession>
<dbReference type="AlphaFoldDB" id="A0A0C2QXY2"/>
<keyword evidence="3" id="KW-0067">ATP-binding</keyword>
<gene>
    <name evidence="5" type="ORF">KR50_33080</name>
</gene>
<keyword evidence="1" id="KW-0547">Nucleotide-binding</keyword>
<evidence type="ECO:0000256" key="3">
    <source>
        <dbReference type="ARBA" id="ARBA00022840"/>
    </source>
</evidence>
<protein>
    <recommendedName>
        <fullName evidence="4">SF3 helicase domain-containing protein</fullName>
    </recommendedName>
</protein>
<dbReference type="RefSeq" id="WP_052477170.1">
    <property type="nucleotide sequence ID" value="NZ_JXRR01000022.1"/>
</dbReference>
<dbReference type="PROSITE" id="PS51206">
    <property type="entry name" value="SF3_HELICASE_1"/>
    <property type="match status" value="1"/>
</dbReference>
<dbReference type="InterPro" id="IPR045455">
    <property type="entry name" value="NrS-1_pol-like_helicase"/>
</dbReference>
<dbReference type="SUPFAM" id="SSF52540">
    <property type="entry name" value="P-loop containing nucleoside triphosphate hydrolases"/>
    <property type="match status" value="1"/>
</dbReference>
<proteinExistence type="predicted"/>
<keyword evidence="6" id="KW-1185">Reference proteome</keyword>
<evidence type="ECO:0000256" key="1">
    <source>
        <dbReference type="ARBA" id="ARBA00022741"/>
    </source>
</evidence>
<dbReference type="PATRIC" id="fig|220754.4.peg.3320"/>
<dbReference type="NCBIfam" id="TIGR01613">
    <property type="entry name" value="primase_Cterm"/>
    <property type="match status" value="1"/>
</dbReference>